<feature type="compositionally biased region" description="Basic and acidic residues" evidence="1">
    <location>
        <begin position="51"/>
        <end position="60"/>
    </location>
</feature>
<name>A0A6A6RNU3_9PLEO</name>
<sequence length="60" mass="6416">MSRRSDFPYFNSIPGPAVARSSFLIPGAGCGSDKTVGRRSQSLPRGFHASKRGELETACT</sequence>
<protein>
    <submittedName>
        <fullName evidence="2">Uncharacterized protein</fullName>
    </submittedName>
</protein>
<proteinExistence type="predicted"/>
<dbReference type="Proteomes" id="UP000799753">
    <property type="component" value="Unassembled WGS sequence"/>
</dbReference>
<accession>A0A6A6RNU3</accession>
<evidence type="ECO:0000256" key="1">
    <source>
        <dbReference type="SAM" id="MobiDB-lite"/>
    </source>
</evidence>
<organism evidence="2 3">
    <name type="scientific">Massarina eburnea CBS 473.64</name>
    <dbReference type="NCBI Taxonomy" id="1395130"/>
    <lineage>
        <taxon>Eukaryota</taxon>
        <taxon>Fungi</taxon>
        <taxon>Dikarya</taxon>
        <taxon>Ascomycota</taxon>
        <taxon>Pezizomycotina</taxon>
        <taxon>Dothideomycetes</taxon>
        <taxon>Pleosporomycetidae</taxon>
        <taxon>Pleosporales</taxon>
        <taxon>Massarineae</taxon>
        <taxon>Massarinaceae</taxon>
        <taxon>Massarina</taxon>
    </lineage>
</organism>
<keyword evidence="3" id="KW-1185">Reference proteome</keyword>
<reference evidence="2" key="1">
    <citation type="journal article" date="2020" name="Stud. Mycol.">
        <title>101 Dothideomycetes genomes: a test case for predicting lifestyles and emergence of pathogens.</title>
        <authorList>
            <person name="Haridas S."/>
            <person name="Albert R."/>
            <person name="Binder M."/>
            <person name="Bloem J."/>
            <person name="Labutti K."/>
            <person name="Salamov A."/>
            <person name="Andreopoulos B."/>
            <person name="Baker S."/>
            <person name="Barry K."/>
            <person name="Bills G."/>
            <person name="Bluhm B."/>
            <person name="Cannon C."/>
            <person name="Castanera R."/>
            <person name="Culley D."/>
            <person name="Daum C."/>
            <person name="Ezra D."/>
            <person name="Gonzalez J."/>
            <person name="Henrissat B."/>
            <person name="Kuo A."/>
            <person name="Liang C."/>
            <person name="Lipzen A."/>
            <person name="Lutzoni F."/>
            <person name="Magnuson J."/>
            <person name="Mondo S."/>
            <person name="Nolan M."/>
            <person name="Ohm R."/>
            <person name="Pangilinan J."/>
            <person name="Park H.-J."/>
            <person name="Ramirez L."/>
            <person name="Alfaro M."/>
            <person name="Sun H."/>
            <person name="Tritt A."/>
            <person name="Yoshinaga Y."/>
            <person name="Zwiers L.-H."/>
            <person name="Turgeon B."/>
            <person name="Goodwin S."/>
            <person name="Spatafora J."/>
            <person name="Crous P."/>
            <person name="Grigoriev I."/>
        </authorList>
    </citation>
    <scope>NUCLEOTIDE SEQUENCE</scope>
    <source>
        <strain evidence="2">CBS 473.64</strain>
    </source>
</reference>
<gene>
    <name evidence="2" type="ORF">P280DRAFT_472492</name>
</gene>
<feature type="region of interest" description="Disordered" evidence="1">
    <location>
        <begin position="34"/>
        <end position="60"/>
    </location>
</feature>
<dbReference type="AlphaFoldDB" id="A0A6A6RNU3"/>
<dbReference type="EMBL" id="MU006795">
    <property type="protein sequence ID" value="KAF2636976.1"/>
    <property type="molecule type" value="Genomic_DNA"/>
</dbReference>
<evidence type="ECO:0000313" key="2">
    <source>
        <dbReference type="EMBL" id="KAF2636976.1"/>
    </source>
</evidence>
<evidence type="ECO:0000313" key="3">
    <source>
        <dbReference type="Proteomes" id="UP000799753"/>
    </source>
</evidence>